<accession>A0A2U2J3T8</accession>
<protein>
    <recommendedName>
        <fullName evidence="6">tRNA(Ile)-lysidine synthase</fullName>
        <ecNumber evidence="6">6.3.4.19</ecNumber>
    </recommendedName>
    <alternativeName>
        <fullName evidence="6">tRNA(Ile)-2-lysyl-cytidine synthase</fullName>
    </alternativeName>
    <alternativeName>
        <fullName evidence="6">tRNA(Ile)-lysidine synthetase</fullName>
    </alternativeName>
</protein>
<keyword evidence="4 6" id="KW-0067">ATP-binding</keyword>
<dbReference type="Proteomes" id="UP000245916">
    <property type="component" value="Unassembled WGS sequence"/>
</dbReference>
<evidence type="ECO:0000313" key="10">
    <source>
        <dbReference type="Proteomes" id="UP000245916"/>
    </source>
</evidence>
<feature type="domain" description="tRNA(Ile)-lysidine/2-thiocytidine synthase N-terminal" evidence="8">
    <location>
        <begin position="27"/>
        <end position="200"/>
    </location>
</feature>
<reference evidence="9 10" key="1">
    <citation type="submission" date="2018-05" db="EMBL/GenBank/DDBJ databases">
        <title>Genome of Sphingosinicella humi QZX222.</title>
        <authorList>
            <person name="Qiao Z."/>
            <person name="Wang G."/>
        </authorList>
    </citation>
    <scope>NUCLEOTIDE SEQUENCE [LARGE SCALE GENOMIC DNA]</scope>
    <source>
        <strain evidence="9 10">QZX222</strain>
    </source>
</reference>
<feature type="region of interest" description="Disordered" evidence="7">
    <location>
        <begin position="306"/>
        <end position="326"/>
    </location>
</feature>
<evidence type="ECO:0000313" key="9">
    <source>
        <dbReference type="EMBL" id="PWG02995.1"/>
    </source>
</evidence>
<evidence type="ECO:0000256" key="7">
    <source>
        <dbReference type="SAM" id="MobiDB-lite"/>
    </source>
</evidence>
<dbReference type="InterPro" id="IPR012795">
    <property type="entry name" value="tRNA_Ile_lys_synt_N"/>
</dbReference>
<dbReference type="GO" id="GO:0032267">
    <property type="term" value="F:tRNA(Ile)-lysidine synthase activity"/>
    <property type="evidence" value="ECO:0007669"/>
    <property type="project" value="UniProtKB-EC"/>
</dbReference>
<dbReference type="Pfam" id="PF01171">
    <property type="entry name" value="ATP_bind_3"/>
    <property type="match status" value="1"/>
</dbReference>
<dbReference type="GO" id="GO:0005737">
    <property type="term" value="C:cytoplasm"/>
    <property type="evidence" value="ECO:0007669"/>
    <property type="project" value="UniProtKB-SubCell"/>
</dbReference>
<dbReference type="CDD" id="cd01992">
    <property type="entry name" value="TilS_N"/>
    <property type="match status" value="1"/>
</dbReference>
<dbReference type="EMBL" id="QFFF01000001">
    <property type="protein sequence ID" value="PWG02995.1"/>
    <property type="molecule type" value="Genomic_DNA"/>
</dbReference>
<dbReference type="PANTHER" id="PTHR43033:SF1">
    <property type="entry name" value="TRNA(ILE)-LYSIDINE SYNTHASE-RELATED"/>
    <property type="match status" value="1"/>
</dbReference>
<comment type="similarity">
    <text evidence="6">Belongs to the tRNA(Ile)-lysidine synthase family.</text>
</comment>
<keyword evidence="3 6" id="KW-0547">Nucleotide-binding</keyword>
<evidence type="ECO:0000256" key="3">
    <source>
        <dbReference type="ARBA" id="ARBA00022741"/>
    </source>
</evidence>
<comment type="function">
    <text evidence="6">Ligates lysine onto the cytidine present at position 34 of the AUA codon-specific tRNA(Ile) that contains the anticodon CAU, in an ATP-dependent manner. Cytidine is converted to lysidine, thus changing the amino acid specificity of the tRNA from methionine to isoleucine.</text>
</comment>
<dbReference type="InterPro" id="IPR014729">
    <property type="entry name" value="Rossmann-like_a/b/a_fold"/>
</dbReference>
<keyword evidence="10" id="KW-1185">Reference proteome</keyword>
<dbReference type="InterPro" id="IPR012094">
    <property type="entry name" value="tRNA_Ile_lys_synt"/>
</dbReference>
<dbReference type="HAMAP" id="MF_01161">
    <property type="entry name" value="tRNA_Ile_lys_synt"/>
    <property type="match status" value="1"/>
</dbReference>
<proteinExistence type="inferred from homology"/>
<dbReference type="RefSeq" id="WP_109271133.1">
    <property type="nucleotide sequence ID" value="NZ_QFFF01000001.1"/>
</dbReference>
<dbReference type="SUPFAM" id="SSF52402">
    <property type="entry name" value="Adenine nucleotide alpha hydrolases-like"/>
    <property type="match status" value="1"/>
</dbReference>
<organism evidence="9 10">
    <name type="scientific">Allosphingosinicella humi</name>
    <dbReference type="NCBI Taxonomy" id="2068657"/>
    <lineage>
        <taxon>Bacteria</taxon>
        <taxon>Pseudomonadati</taxon>
        <taxon>Pseudomonadota</taxon>
        <taxon>Alphaproteobacteria</taxon>
        <taxon>Sphingomonadales</taxon>
        <taxon>Sphingomonadaceae</taxon>
        <taxon>Allosphingosinicella</taxon>
    </lineage>
</organism>
<keyword evidence="6" id="KW-0963">Cytoplasm</keyword>
<gene>
    <name evidence="6 9" type="primary">tilS</name>
    <name evidence="9" type="ORF">DF286_09030</name>
</gene>
<dbReference type="GO" id="GO:0005524">
    <property type="term" value="F:ATP binding"/>
    <property type="evidence" value="ECO:0007669"/>
    <property type="project" value="UniProtKB-UniRule"/>
</dbReference>
<dbReference type="InterPro" id="IPR011063">
    <property type="entry name" value="TilS/TtcA_N"/>
</dbReference>
<comment type="caution">
    <text evidence="9">The sequence shown here is derived from an EMBL/GenBank/DDBJ whole genome shotgun (WGS) entry which is preliminary data.</text>
</comment>
<dbReference type="EC" id="6.3.4.19" evidence="6"/>
<evidence type="ECO:0000256" key="5">
    <source>
        <dbReference type="ARBA" id="ARBA00048539"/>
    </source>
</evidence>
<evidence type="ECO:0000259" key="8">
    <source>
        <dbReference type="Pfam" id="PF01171"/>
    </source>
</evidence>
<evidence type="ECO:0000256" key="6">
    <source>
        <dbReference type="HAMAP-Rule" id="MF_01161"/>
    </source>
</evidence>
<dbReference type="PANTHER" id="PTHR43033">
    <property type="entry name" value="TRNA(ILE)-LYSIDINE SYNTHASE-RELATED"/>
    <property type="match status" value="1"/>
</dbReference>
<evidence type="ECO:0000256" key="1">
    <source>
        <dbReference type="ARBA" id="ARBA00022598"/>
    </source>
</evidence>
<feature type="binding site" evidence="6">
    <location>
        <begin position="31"/>
        <end position="36"/>
    </location>
    <ligand>
        <name>ATP</name>
        <dbReference type="ChEBI" id="CHEBI:30616"/>
    </ligand>
</feature>
<dbReference type="OrthoDB" id="9807403at2"/>
<evidence type="ECO:0000256" key="4">
    <source>
        <dbReference type="ARBA" id="ARBA00022840"/>
    </source>
</evidence>
<keyword evidence="1 6" id="KW-0436">Ligase</keyword>
<comment type="subcellular location">
    <subcellularLocation>
        <location evidence="6">Cytoplasm</location>
    </subcellularLocation>
</comment>
<dbReference type="AlphaFoldDB" id="A0A2U2J3T8"/>
<evidence type="ECO:0000256" key="2">
    <source>
        <dbReference type="ARBA" id="ARBA00022694"/>
    </source>
</evidence>
<sequence>MDIDRDTVARFARGLDALAGGVPQRLGLAVSGGPDSLALLLLAHAAWPDRVEAATVDHGLRPESRDEALYVGEICAGLSCPHSILPVAVAEGGAGLQAEARWARYQALGQWAAQKGLDAVATAHHADDQAETLLMRLRRGAGVAGLSGIRAVRREGDLLILRPLLGWAKAELVEIVRKAGVEPIDDPSNRDPRFDRTETRALLARTPWLEPAPLARSAAALAEAEEALEWMATRFWQERAVRDGDTLTLDPSGLPPELARRLLARALAAFGAAPPRGEELSRLLAALGRGETATLAGVKCTGGAPWRIAPAPPRRAARPWDETTGR</sequence>
<comment type="catalytic activity">
    <reaction evidence="5 6">
        <text>cytidine(34) in tRNA(Ile2) + L-lysine + ATP = lysidine(34) in tRNA(Ile2) + AMP + diphosphate + H(+)</text>
        <dbReference type="Rhea" id="RHEA:43744"/>
        <dbReference type="Rhea" id="RHEA-COMP:10625"/>
        <dbReference type="Rhea" id="RHEA-COMP:10670"/>
        <dbReference type="ChEBI" id="CHEBI:15378"/>
        <dbReference type="ChEBI" id="CHEBI:30616"/>
        <dbReference type="ChEBI" id="CHEBI:32551"/>
        <dbReference type="ChEBI" id="CHEBI:33019"/>
        <dbReference type="ChEBI" id="CHEBI:82748"/>
        <dbReference type="ChEBI" id="CHEBI:83665"/>
        <dbReference type="ChEBI" id="CHEBI:456215"/>
        <dbReference type="EC" id="6.3.4.19"/>
    </reaction>
</comment>
<dbReference type="Gene3D" id="3.40.50.620">
    <property type="entry name" value="HUPs"/>
    <property type="match status" value="1"/>
</dbReference>
<dbReference type="GO" id="GO:0006400">
    <property type="term" value="P:tRNA modification"/>
    <property type="evidence" value="ECO:0007669"/>
    <property type="project" value="UniProtKB-UniRule"/>
</dbReference>
<dbReference type="NCBIfam" id="TIGR02432">
    <property type="entry name" value="lysidine_TilS_N"/>
    <property type="match status" value="1"/>
</dbReference>
<name>A0A2U2J3T8_9SPHN</name>
<keyword evidence="2 6" id="KW-0819">tRNA processing</keyword>
<comment type="domain">
    <text evidence="6">The N-terminal region contains the highly conserved SGGXDS motif, predicted to be a P-loop motif involved in ATP binding.</text>
</comment>